<proteinExistence type="predicted"/>
<evidence type="ECO:0008006" key="3">
    <source>
        <dbReference type="Google" id="ProtNLM"/>
    </source>
</evidence>
<protein>
    <recommendedName>
        <fullName evidence="3">Antitoxin</fullName>
    </recommendedName>
</protein>
<name>A0ABY3MJ44_AERVE</name>
<dbReference type="Proteomes" id="UP000323129">
    <property type="component" value="Unassembled WGS sequence"/>
</dbReference>
<evidence type="ECO:0000313" key="2">
    <source>
        <dbReference type="Proteomes" id="UP000323129"/>
    </source>
</evidence>
<organism evidence="1 2">
    <name type="scientific">Aeromonas veronii</name>
    <dbReference type="NCBI Taxonomy" id="654"/>
    <lineage>
        <taxon>Bacteria</taxon>
        <taxon>Pseudomonadati</taxon>
        <taxon>Pseudomonadota</taxon>
        <taxon>Gammaproteobacteria</taxon>
        <taxon>Aeromonadales</taxon>
        <taxon>Aeromonadaceae</taxon>
        <taxon>Aeromonas</taxon>
    </lineage>
</organism>
<comment type="caution">
    <text evidence="1">The sequence shown here is derived from an EMBL/GenBank/DDBJ whole genome shotgun (WGS) entry which is preliminary data.</text>
</comment>
<accession>A0ABY3MJ44</accession>
<reference evidence="1 2" key="1">
    <citation type="submission" date="2017-08" db="EMBL/GenBank/DDBJ databases">
        <title>Aeromonas veronii bv sobria strain NS22 whole genome sequencing.</title>
        <authorList>
            <person name="Katharios P."/>
            <person name="Ha V.Q."/>
            <person name="Smyrli M."/>
        </authorList>
    </citation>
    <scope>NUCLEOTIDE SEQUENCE [LARGE SCALE GENOMIC DNA]</scope>
    <source>
        <strain evidence="1 2">NS22</strain>
    </source>
</reference>
<evidence type="ECO:0000313" key="1">
    <source>
        <dbReference type="EMBL" id="TYD42722.1"/>
    </source>
</evidence>
<keyword evidence="2" id="KW-1185">Reference proteome</keyword>
<gene>
    <name evidence="1" type="ORF">CJF24_15315</name>
</gene>
<dbReference type="EMBL" id="NQMC01000047">
    <property type="protein sequence ID" value="TYD42722.1"/>
    <property type="molecule type" value="Genomic_DNA"/>
</dbReference>
<dbReference type="RefSeq" id="WP_115521941.1">
    <property type="nucleotide sequence ID" value="NZ_CAAKNN010000003.1"/>
</dbReference>
<sequence>MNNTQNELNDDITSNALHIQALHILNDAIDKDRYATISKSLLRNRVMMLWMTEPENIGYQKMLEELDKGSSVERLEKILALANKVKRQ</sequence>